<sequence>MSMIQIMLILHYFMPWRGGHLVAQVLLSQIYGMYEVQYALKKAGEEEEEAIERKLWRSFWLDPSNTTTNAYLGLFRNAPIFVSHQQGDKISDKSFTLVGETMPHGRVYLEVKSGMPVFLGLIKLTDETLIATWVDADETGKFQVEVTPTDPMPKTRYYVSATVMSDRLTEVTRMTLIQTDSVG</sequence>
<organism evidence="1">
    <name type="scientific">Planktothricoides sp. SpSt-374</name>
    <dbReference type="NCBI Taxonomy" id="2282167"/>
    <lineage>
        <taxon>Bacteria</taxon>
        <taxon>Bacillati</taxon>
        <taxon>Cyanobacteriota</taxon>
        <taxon>Cyanophyceae</taxon>
        <taxon>Oscillatoriophycideae</taxon>
        <taxon>Oscillatoriales</taxon>
        <taxon>Oscillatoriaceae</taxon>
        <taxon>Planktothricoides</taxon>
    </lineage>
</organism>
<protein>
    <submittedName>
        <fullName evidence="1">Uncharacterized protein</fullName>
    </submittedName>
</protein>
<proteinExistence type="predicted"/>
<name>A0A7C3VKN1_9CYAN</name>
<accession>A0A7C3VKN1</accession>
<reference evidence="1" key="1">
    <citation type="journal article" date="2020" name="mSystems">
        <title>Genome- and Community-Level Interaction Insights into Carbon Utilization and Element Cycling Functions of Hydrothermarchaeota in Hydrothermal Sediment.</title>
        <authorList>
            <person name="Zhou Z."/>
            <person name="Liu Y."/>
            <person name="Xu W."/>
            <person name="Pan J."/>
            <person name="Luo Z.H."/>
            <person name="Li M."/>
        </authorList>
    </citation>
    <scope>NUCLEOTIDE SEQUENCE [LARGE SCALE GENOMIC DNA]</scope>
    <source>
        <strain evidence="1">SpSt-374</strain>
    </source>
</reference>
<dbReference type="AlphaFoldDB" id="A0A7C3VKN1"/>
<dbReference type="EMBL" id="DSPX01000135">
    <property type="protein sequence ID" value="HGG01657.1"/>
    <property type="molecule type" value="Genomic_DNA"/>
</dbReference>
<gene>
    <name evidence="1" type="ORF">ENR15_13655</name>
</gene>
<evidence type="ECO:0000313" key="1">
    <source>
        <dbReference type="EMBL" id="HGG01657.1"/>
    </source>
</evidence>
<comment type="caution">
    <text evidence="1">The sequence shown here is derived from an EMBL/GenBank/DDBJ whole genome shotgun (WGS) entry which is preliminary data.</text>
</comment>